<evidence type="ECO:0000256" key="1">
    <source>
        <dbReference type="ARBA" id="ARBA00022801"/>
    </source>
</evidence>
<proteinExistence type="predicted"/>
<keyword evidence="4" id="KW-1185">Reference proteome</keyword>
<dbReference type="PANTHER" id="PTHR48081:SF13">
    <property type="entry name" value="ALPHA_BETA HYDROLASE"/>
    <property type="match status" value="1"/>
</dbReference>
<dbReference type="Pfam" id="PF20434">
    <property type="entry name" value="BD-FAE"/>
    <property type="match status" value="1"/>
</dbReference>
<feature type="domain" description="BD-FAE-like" evidence="2">
    <location>
        <begin position="79"/>
        <end position="272"/>
    </location>
</feature>
<evidence type="ECO:0000313" key="4">
    <source>
        <dbReference type="Proteomes" id="UP001549164"/>
    </source>
</evidence>
<dbReference type="SUPFAM" id="SSF53474">
    <property type="entry name" value="alpha/beta-Hydrolases"/>
    <property type="match status" value="1"/>
</dbReference>
<accession>A0ABV2IDT1</accession>
<dbReference type="Gene3D" id="3.40.50.1820">
    <property type="entry name" value="alpha/beta hydrolase"/>
    <property type="match status" value="1"/>
</dbReference>
<dbReference type="InterPro" id="IPR029058">
    <property type="entry name" value="AB_hydrolase_fold"/>
</dbReference>
<dbReference type="InterPro" id="IPR049492">
    <property type="entry name" value="BD-FAE-like_dom"/>
</dbReference>
<name>A0ABV2IDT1_9HYPH</name>
<dbReference type="Proteomes" id="UP001549164">
    <property type="component" value="Unassembled WGS sequence"/>
</dbReference>
<gene>
    <name evidence="3" type="ORF">ABID12_002925</name>
</gene>
<evidence type="ECO:0000313" key="3">
    <source>
        <dbReference type="EMBL" id="MET3600974.1"/>
    </source>
</evidence>
<sequence length="316" mass="33617">MARQTVSQGLTWKTLSNCGRLALIAALFGLGSLKAEADIIDITPEHAARLPVDFLPQIQFAQNDHGFKRDALYFHLLRPVTDAPTPVIVFVLGSGWQPVEVTRVLPQLVPLAEAGFAVAAVDYRGIGEVTFPTPQEDVKRAIRYIRAHAETWNIDPEAIGIMGNSAGGHISLLAGLSDETAFGAGTEGESAAVQAIAAIYPAIYPDEMAGDGLSLINQHFGLMAGDPANAEAVAPGLPATHVDAGDPPVLLIHGTTDAIVPVTQSERFYDTLTDAGVDATFLRVAGLGHSIEDTMTTLQIEQGLIDFFTRTLRNTD</sequence>
<evidence type="ECO:0000259" key="2">
    <source>
        <dbReference type="Pfam" id="PF20434"/>
    </source>
</evidence>
<dbReference type="EMBL" id="JBEPLY010000010">
    <property type="protein sequence ID" value="MET3600974.1"/>
    <property type="molecule type" value="Genomic_DNA"/>
</dbReference>
<comment type="caution">
    <text evidence="3">The sequence shown here is derived from an EMBL/GenBank/DDBJ whole genome shotgun (WGS) entry which is preliminary data.</text>
</comment>
<reference evidence="3 4" key="1">
    <citation type="submission" date="2024-06" db="EMBL/GenBank/DDBJ databases">
        <title>Genomic Encyclopedia of Type Strains, Phase IV (KMG-IV): sequencing the most valuable type-strain genomes for metagenomic binning, comparative biology and taxonomic classification.</title>
        <authorList>
            <person name="Goeker M."/>
        </authorList>
    </citation>
    <scope>NUCLEOTIDE SEQUENCE [LARGE SCALE GENOMIC DNA]</scope>
    <source>
        <strain evidence="3 4">DSM 28102</strain>
    </source>
</reference>
<dbReference type="PANTHER" id="PTHR48081">
    <property type="entry name" value="AB HYDROLASE SUPERFAMILY PROTEIN C4A8.06C"/>
    <property type="match status" value="1"/>
</dbReference>
<dbReference type="RefSeq" id="WP_354434836.1">
    <property type="nucleotide sequence ID" value="NZ_JBEPLY010000010.1"/>
</dbReference>
<dbReference type="InterPro" id="IPR050300">
    <property type="entry name" value="GDXG_lipolytic_enzyme"/>
</dbReference>
<keyword evidence="1" id="KW-0378">Hydrolase</keyword>
<organism evidence="3 4">
    <name type="scientific">Martelella mangrovi</name>
    <dbReference type="NCBI Taxonomy" id="1397477"/>
    <lineage>
        <taxon>Bacteria</taxon>
        <taxon>Pseudomonadati</taxon>
        <taxon>Pseudomonadota</taxon>
        <taxon>Alphaproteobacteria</taxon>
        <taxon>Hyphomicrobiales</taxon>
        <taxon>Aurantimonadaceae</taxon>
        <taxon>Martelella</taxon>
    </lineage>
</organism>
<protein>
    <submittedName>
        <fullName evidence="3">Acetyl esterase/lipase</fullName>
    </submittedName>
</protein>